<sequence length="390" mass="39574">MLPLPAIRLLVPANIRHNSGGNVYNAALAQGLEQLGVGVTIQPVDGQWPVGSKEERRRLAGLLGSGTAGGGPAGVPASTITIVDGLVASGAPEAMEAAAAGGQAPWVLLHMPLDEHPDLEARALRAAAGVICTSGSAAAEITRRHGLAGVRAALPGTGRARVAGGSEPPRLLAVAALLPNKDQLTLLGALARLQDLEWTAALVGSATADPEYARQIAAAVDRHGLGGRVQLPGELTGQALEQQWHAADLSLLVSKVEAFGMAVTESVARGVPVIVRAGTGAVEALGLGAETAPGPPEGAPTLPGAVVELGDAGDVDAGDVASGEEEPEPLAALLRSWLTDPALRAEWRRRALAGRERLPGWDATARRVLGYVAPEASQGGHSSQPPADGE</sequence>
<keyword evidence="1" id="KW-0328">Glycosyltransferase</keyword>
<dbReference type="AlphaFoldDB" id="H0QLN3"/>
<evidence type="ECO:0000313" key="5">
    <source>
        <dbReference type="Proteomes" id="UP000003828"/>
    </source>
</evidence>
<dbReference type="GO" id="GO:0016757">
    <property type="term" value="F:glycosyltransferase activity"/>
    <property type="evidence" value="ECO:0007669"/>
    <property type="project" value="UniProtKB-KW"/>
</dbReference>
<proteinExistence type="predicted"/>
<evidence type="ECO:0000259" key="3">
    <source>
        <dbReference type="Pfam" id="PF00534"/>
    </source>
</evidence>
<keyword evidence="5" id="KW-1185">Reference proteome</keyword>
<dbReference type="PANTHER" id="PTHR12526">
    <property type="entry name" value="GLYCOSYLTRANSFERASE"/>
    <property type="match status" value="1"/>
</dbReference>
<dbReference type="Pfam" id="PF00534">
    <property type="entry name" value="Glycos_transf_1"/>
    <property type="match status" value="1"/>
</dbReference>
<gene>
    <name evidence="4" type="ORF">ARGLB_047_00840</name>
</gene>
<dbReference type="OrthoDB" id="9765330at2"/>
<dbReference type="Gene3D" id="3.40.50.2000">
    <property type="entry name" value="Glycogen Phosphorylase B"/>
    <property type="match status" value="1"/>
</dbReference>
<dbReference type="Proteomes" id="UP000003828">
    <property type="component" value="Unassembled WGS sequence"/>
</dbReference>
<name>H0QLN3_ARTG1</name>
<dbReference type="STRING" id="1077972.ARGLB_047_00840"/>
<evidence type="ECO:0000256" key="1">
    <source>
        <dbReference type="ARBA" id="ARBA00022676"/>
    </source>
</evidence>
<organism evidence="4 5">
    <name type="scientific">Arthrobacter globiformis (strain ATCC 8010 / DSM 20124 / JCM 1332 / NBRC 12137 / NCIMB 8907 / NRRL B-2979 / 168)</name>
    <dbReference type="NCBI Taxonomy" id="1077972"/>
    <lineage>
        <taxon>Bacteria</taxon>
        <taxon>Bacillati</taxon>
        <taxon>Actinomycetota</taxon>
        <taxon>Actinomycetes</taxon>
        <taxon>Micrococcales</taxon>
        <taxon>Micrococcaceae</taxon>
        <taxon>Arthrobacter</taxon>
    </lineage>
</organism>
<evidence type="ECO:0000313" key="4">
    <source>
        <dbReference type="EMBL" id="GAB13734.1"/>
    </source>
</evidence>
<accession>H0QLN3</accession>
<dbReference type="eggNOG" id="COG0438">
    <property type="taxonomic scope" value="Bacteria"/>
</dbReference>
<dbReference type="InterPro" id="IPR001296">
    <property type="entry name" value="Glyco_trans_1"/>
</dbReference>
<dbReference type="PANTHER" id="PTHR12526:SF510">
    <property type="entry name" value="D-INOSITOL 3-PHOSPHATE GLYCOSYLTRANSFERASE"/>
    <property type="match status" value="1"/>
</dbReference>
<feature type="domain" description="Glycosyl transferase family 1" evidence="3">
    <location>
        <begin position="166"/>
        <end position="286"/>
    </location>
</feature>
<comment type="caution">
    <text evidence="4">The sequence shown here is derived from an EMBL/GenBank/DDBJ whole genome shotgun (WGS) entry which is preliminary data.</text>
</comment>
<dbReference type="SUPFAM" id="SSF53756">
    <property type="entry name" value="UDP-Glycosyltransferase/glycogen phosphorylase"/>
    <property type="match status" value="1"/>
</dbReference>
<keyword evidence="2 4" id="KW-0808">Transferase</keyword>
<evidence type="ECO:0000256" key="2">
    <source>
        <dbReference type="ARBA" id="ARBA00022679"/>
    </source>
</evidence>
<reference evidence="4 5" key="1">
    <citation type="submission" date="2011-12" db="EMBL/GenBank/DDBJ databases">
        <title>Whole genome shotgun sequence of Arthrobacter globiformis NBRC 12137.</title>
        <authorList>
            <person name="Miyazawa S."/>
            <person name="Hosoyama A."/>
            <person name="Tsuchikane K."/>
            <person name="Katsumata H."/>
            <person name="Yamazaki S."/>
            <person name="Fujita N."/>
        </authorList>
    </citation>
    <scope>NUCLEOTIDE SEQUENCE [LARGE SCALE GENOMIC DNA]</scope>
    <source>
        <strain evidence="4 5">NBRC 12137</strain>
    </source>
</reference>
<dbReference type="CDD" id="cd03801">
    <property type="entry name" value="GT4_PimA-like"/>
    <property type="match status" value="1"/>
</dbReference>
<protein>
    <submittedName>
        <fullName evidence="4">Putative glycosyltransferase</fullName>
    </submittedName>
</protein>
<dbReference type="EMBL" id="BAEG01000047">
    <property type="protein sequence ID" value="GAB13734.1"/>
    <property type="molecule type" value="Genomic_DNA"/>
</dbReference>
<dbReference type="RefSeq" id="WP_003801295.1">
    <property type="nucleotide sequence ID" value="NZ_BAEG01000047.1"/>
</dbReference>